<accession>A0ABW9XYA7</accession>
<sequence length="344" mass="37055">MKAWKRGTLVLFMAGITMAAGCSSSDSPKEVLLDAMAKTNAAKTFTYKGTFTINDVRLPQMPGSATNKDAMLMAALPALLKGAVIQVHGVVQQDPQHAELTLDATLGTGDVKITLSIPIIVAADKIYVKVPEFPGLGISEGVAGRFAVIDAKKLAEEQGGSSVPGDGETLKLGQDAARALFDSLDERTYLSEPKAADVKGVPDDHKADRYIRMNIDSRQADEALTAIAGKAIPQVIELLLKNEAYRKTLQLSEEQLDAAKDALTAEKLKETVTLRTFDITGGITDDYLTYESGTIQAESTDAAKGMKLDVHFDLFQSDINKKVKFEYELPKDAVPVDRLGQLVP</sequence>
<keyword evidence="4" id="KW-1185">Reference proteome</keyword>
<feature type="chain" id="PRO_5046717509" description="Lipoprotein" evidence="2">
    <location>
        <begin position="20"/>
        <end position="344"/>
    </location>
</feature>
<proteinExistence type="predicted"/>
<reference evidence="3 4" key="1">
    <citation type="submission" date="2020-01" db="EMBL/GenBank/DDBJ databases">
        <title>Paenibacillus soybeanensis sp. nov. isolated from the nodules of soybean (Glycine max(L.) Merr).</title>
        <authorList>
            <person name="Wang H."/>
        </authorList>
    </citation>
    <scope>NUCLEOTIDE SEQUENCE [LARGE SCALE GENOMIC DNA]</scope>
    <source>
        <strain evidence="3 4">T1</strain>
    </source>
</reference>
<keyword evidence="2" id="KW-0732">Signal</keyword>
<comment type="caution">
    <text evidence="3">The sequence shown here is derived from an EMBL/GenBank/DDBJ whole genome shotgun (WGS) entry which is preliminary data.</text>
</comment>
<name>A0ABW9XYA7_9BACL</name>
<evidence type="ECO:0000256" key="1">
    <source>
        <dbReference type="SAM" id="Coils"/>
    </source>
</evidence>
<keyword evidence="1" id="KW-0175">Coiled coil</keyword>
<feature type="coiled-coil region" evidence="1">
    <location>
        <begin position="242"/>
        <end position="269"/>
    </location>
</feature>
<protein>
    <recommendedName>
        <fullName evidence="5">Lipoprotein</fullName>
    </recommendedName>
</protein>
<evidence type="ECO:0000313" key="4">
    <source>
        <dbReference type="Proteomes" id="UP000665561"/>
    </source>
</evidence>
<gene>
    <name evidence="3" type="ORF">GT019_25395</name>
</gene>
<dbReference type="RefSeq" id="WP_161746236.1">
    <property type="nucleotide sequence ID" value="NZ_JAAAMV010000025.1"/>
</dbReference>
<dbReference type="Proteomes" id="UP000665561">
    <property type="component" value="Unassembled WGS sequence"/>
</dbReference>
<evidence type="ECO:0000313" key="3">
    <source>
        <dbReference type="EMBL" id="NBD27221.1"/>
    </source>
</evidence>
<evidence type="ECO:0000256" key="2">
    <source>
        <dbReference type="SAM" id="SignalP"/>
    </source>
</evidence>
<dbReference type="EMBL" id="JAAAMV010000025">
    <property type="protein sequence ID" value="NBD27221.1"/>
    <property type="molecule type" value="Genomic_DNA"/>
</dbReference>
<organism evidence="3 4">
    <name type="scientific">Paenibacillus glycinis</name>
    <dbReference type="NCBI Taxonomy" id="2697035"/>
    <lineage>
        <taxon>Bacteria</taxon>
        <taxon>Bacillati</taxon>
        <taxon>Bacillota</taxon>
        <taxon>Bacilli</taxon>
        <taxon>Bacillales</taxon>
        <taxon>Paenibacillaceae</taxon>
        <taxon>Paenibacillus</taxon>
    </lineage>
</organism>
<feature type="signal peptide" evidence="2">
    <location>
        <begin position="1"/>
        <end position="19"/>
    </location>
</feature>
<evidence type="ECO:0008006" key="5">
    <source>
        <dbReference type="Google" id="ProtNLM"/>
    </source>
</evidence>
<dbReference type="PROSITE" id="PS51257">
    <property type="entry name" value="PROKAR_LIPOPROTEIN"/>
    <property type="match status" value="1"/>
</dbReference>